<protein>
    <submittedName>
        <fullName evidence="1">Uncharacterized protein</fullName>
    </submittedName>
</protein>
<evidence type="ECO:0000313" key="2">
    <source>
        <dbReference type="Proteomes" id="UP001057452"/>
    </source>
</evidence>
<dbReference type="Proteomes" id="UP001057452">
    <property type="component" value="Chromosome 8"/>
</dbReference>
<gene>
    <name evidence="1" type="ORF">KUCAC02_008405</name>
</gene>
<organism evidence="1 2">
    <name type="scientific">Chaenocephalus aceratus</name>
    <name type="common">Blackfin icefish</name>
    <name type="synonym">Chaenichthys aceratus</name>
    <dbReference type="NCBI Taxonomy" id="36190"/>
    <lineage>
        <taxon>Eukaryota</taxon>
        <taxon>Metazoa</taxon>
        <taxon>Chordata</taxon>
        <taxon>Craniata</taxon>
        <taxon>Vertebrata</taxon>
        <taxon>Euteleostomi</taxon>
        <taxon>Actinopterygii</taxon>
        <taxon>Neopterygii</taxon>
        <taxon>Teleostei</taxon>
        <taxon>Neoteleostei</taxon>
        <taxon>Acanthomorphata</taxon>
        <taxon>Eupercaria</taxon>
        <taxon>Perciformes</taxon>
        <taxon>Notothenioidei</taxon>
        <taxon>Channichthyidae</taxon>
        <taxon>Chaenocephalus</taxon>
    </lineage>
</organism>
<proteinExistence type="predicted"/>
<name>A0ACB9XA11_CHAAC</name>
<evidence type="ECO:0000313" key="1">
    <source>
        <dbReference type="EMBL" id="KAI4822880.1"/>
    </source>
</evidence>
<comment type="caution">
    <text evidence="1">The sequence shown here is derived from an EMBL/GenBank/DDBJ whole genome shotgun (WGS) entry which is preliminary data.</text>
</comment>
<reference evidence="1" key="1">
    <citation type="submission" date="2022-05" db="EMBL/GenBank/DDBJ databases">
        <title>Chromosome-level genome of Chaenocephalus aceratus.</title>
        <authorList>
            <person name="Park H."/>
        </authorList>
    </citation>
    <scope>NUCLEOTIDE SEQUENCE</scope>
    <source>
        <strain evidence="1">KU_202001</strain>
    </source>
</reference>
<keyword evidence="2" id="KW-1185">Reference proteome</keyword>
<sequence>METVQQAKNNFSALRAEGREIEYPKCKSANAKDKHKEKTLCGNPEVLFTDYAQQKEGRKKNNLMFFTHSIYI</sequence>
<dbReference type="EMBL" id="CM043792">
    <property type="protein sequence ID" value="KAI4822880.1"/>
    <property type="molecule type" value="Genomic_DNA"/>
</dbReference>
<accession>A0ACB9XA11</accession>